<dbReference type="InterPro" id="IPR029056">
    <property type="entry name" value="Ribokinase-like"/>
</dbReference>
<evidence type="ECO:0000313" key="5">
    <source>
        <dbReference type="EMBL" id="RDI69826.1"/>
    </source>
</evidence>
<proteinExistence type="inferred from homology"/>
<evidence type="ECO:0000259" key="4">
    <source>
        <dbReference type="Pfam" id="PF00294"/>
    </source>
</evidence>
<dbReference type="PANTHER" id="PTHR43320">
    <property type="entry name" value="SUGAR KINASE"/>
    <property type="match status" value="1"/>
</dbReference>
<accession>A0A370IGI6</accession>
<keyword evidence="2" id="KW-0808">Transferase</keyword>
<evidence type="ECO:0000313" key="6">
    <source>
        <dbReference type="Proteomes" id="UP000255421"/>
    </source>
</evidence>
<sequence length="318" mass="33887">MASLLTFGETMLRLSPQAGERIETARELAFRTAGAESNVAVAAARLGADACWLSKLPDSALGRRAVRDVAAHGVETEISWSDDGRMGTYYIERGGDPRGTTVIYDREDAAVRTATPEEFPVEDLFAAAAAFYTSGITPALSPRLRETTAALLRRANDEGLTTYFDVNYREKLWSPAEARETLTDLFPHVDVLVVARRDAERVLNRSGTAASVAEELRRDGGHETVILTRGAEGAVAATGEAVLEQPAFEADTLDPIGTGDAFVGGYVAARLDGSAVDDALETAAATAAVKRTIDGDLAVVTPEEVASVRAERASEIDR</sequence>
<dbReference type="EMBL" id="QQST01000003">
    <property type="protein sequence ID" value="RDI69826.1"/>
    <property type="molecule type" value="Genomic_DNA"/>
</dbReference>
<dbReference type="InterPro" id="IPR054871">
    <property type="entry name" value="KDG_KDGal_kin_Halo"/>
</dbReference>
<dbReference type="InterPro" id="IPR011611">
    <property type="entry name" value="PfkB_dom"/>
</dbReference>
<keyword evidence="6" id="KW-1185">Reference proteome</keyword>
<dbReference type="GO" id="GO:0016301">
    <property type="term" value="F:kinase activity"/>
    <property type="evidence" value="ECO:0007669"/>
    <property type="project" value="UniProtKB-KW"/>
</dbReference>
<comment type="caution">
    <text evidence="5">The sequence shown here is derived from an EMBL/GenBank/DDBJ whole genome shotgun (WGS) entry which is preliminary data.</text>
</comment>
<dbReference type="InterPro" id="IPR052700">
    <property type="entry name" value="Carb_kinase_PfkB-like"/>
</dbReference>
<evidence type="ECO:0000256" key="2">
    <source>
        <dbReference type="ARBA" id="ARBA00022679"/>
    </source>
</evidence>
<organism evidence="5 6">
    <name type="scientific">Halopelagius longus</name>
    <dbReference type="NCBI Taxonomy" id="1236180"/>
    <lineage>
        <taxon>Archaea</taxon>
        <taxon>Methanobacteriati</taxon>
        <taxon>Methanobacteriota</taxon>
        <taxon>Stenosarchaea group</taxon>
        <taxon>Halobacteria</taxon>
        <taxon>Halobacteriales</taxon>
        <taxon>Haloferacaceae</taxon>
    </lineage>
</organism>
<dbReference type="CDD" id="cd01166">
    <property type="entry name" value="KdgK"/>
    <property type="match status" value="1"/>
</dbReference>
<evidence type="ECO:0000256" key="1">
    <source>
        <dbReference type="ARBA" id="ARBA00010688"/>
    </source>
</evidence>
<dbReference type="NCBIfam" id="NF041332">
    <property type="entry name" value="KDG_KDGal_kin_Halo"/>
    <property type="match status" value="1"/>
</dbReference>
<comment type="similarity">
    <text evidence="1">Belongs to the carbohydrate kinase PfkB family.</text>
</comment>
<dbReference type="Proteomes" id="UP000255421">
    <property type="component" value="Unassembled WGS sequence"/>
</dbReference>
<dbReference type="PANTHER" id="PTHR43320:SF2">
    <property type="entry name" value="2-DEHYDRO-3-DEOXYGLUCONOKINASE_2-DEHYDRO-3-DEOXYGALACTONOKINASE"/>
    <property type="match status" value="1"/>
</dbReference>
<dbReference type="Gene3D" id="3.40.1190.20">
    <property type="match status" value="1"/>
</dbReference>
<dbReference type="RefSeq" id="WP_092539028.1">
    <property type="nucleotide sequence ID" value="NZ_FNKQ01000005.1"/>
</dbReference>
<feature type="domain" description="Carbohydrate kinase PfkB" evidence="4">
    <location>
        <begin position="1"/>
        <end position="292"/>
    </location>
</feature>
<dbReference type="InterPro" id="IPR002139">
    <property type="entry name" value="Ribo/fructo_kinase"/>
</dbReference>
<dbReference type="SUPFAM" id="SSF53613">
    <property type="entry name" value="Ribokinase-like"/>
    <property type="match status" value="1"/>
</dbReference>
<dbReference type="OrthoDB" id="96179at2157"/>
<dbReference type="Pfam" id="PF00294">
    <property type="entry name" value="PfkB"/>
    <property type="match status" value="1"/>
</dbReference>
<keyword evidence="3 5" id="KW-0418">Kinase</keyword>
<protein>
    <submittedName>
        <fullName evidence="5">Sugar kinase</fullName>
    </submittedName>
</protein>
<dbReference type="AlphaFoldDB" id="A0A370IGI6"/>
<dbReference type="PRINTS" id="PR00990">
    <property type="entry name" value="RIBOKINASE"/>
</dbReference>
<name>A0A370IGI6_9EURY</name>
<reference evidence="5 6" key="1">
    <citation type="submission" date="2018-07" db="EMBL/GenBank/DDBJ databases">
        <title>Genome sequence of extremly halophilic archaeon Halopelagius longus strain BC12-B1.</title>
        <authorList>
            <person name="Zhang X."/>
        </authorList>
    </citation>
    <scope>NUCLEOTIDE SEQUENCE [LARGE SCALE GENOMIC DNA]</scope>
    <source>
        <strain evidence="5 6">BC12-B1</strain>
    </source>
</reference>
<gene>
    <name evidence="5" type="ORF">DWB78_16890</name>
</gene>
<evidence type="ECO:0000256" key="3">
    <source>
        <dbReference type="ARBA" id="ARBA00022777"/>
    </source>
</evidence>